<accession>A0AA38JTR9</accession>
<sequence>MTEEHLPQRYYPSTQYLLPADQEELQLGRRLNEQHRIIIKAFEDKLSLAPLSLNTGDKILESAAGSGVWALEFAAENIVKGVEVDIECIDISAKQYPVTYPSHIHFSVHSVANLPPEWSNTFSYAHQRLVVLAMNDTLWRSAMKELFRVLKPGGWLELIEFETKRFHCGVGPSSNRLCSLVDKLFTEKGIIQNVSDYLCPLLKEVGFIDIQCQTRDVSVGGRRTIEGGDGYTGEQWGEGWMGIKVPVLTGGGYGVANTTEEFDALVQASVREWNDSKEVYTIFYVITARKPVSS</sequence>
<evidence type="ECO:0008006" key="3">
    <source>
        <dbReference type="Google" id="ProtNLM"/>
    </source>
</evidence>
<dbReference type="Gene3D" id="3.40.50.150">
    <property type="entry name" value="Vaccinia Virus protein VP39"/>
    <property type="match status" value="1"/>
</dbReference>
<dbReference type="Proteomes" id="UP001176059">
    <property type="component" value="Unassembled WGS sequence"/>
</dbReference>
<dbReference type="AlphaFoldDB" id="A0AA38JTR9"/>
<keyword evidence="2" id="KW-1185">Reference proteome</keyword>
<protein>
    <recommendedName>
        <fullName evidence="3">S-adenosyl-L-methionine-dependent methyltransferase</fullName>
    </recommendedName>
</protein>
<dbReference type="InterPro" id="IPR029063">
    <property type="entry name" value="SAM-dependent_MTases_sf"/>
</dbReference>
<dbReference type="Pfam" id="PF13489">
    <property type="entry name" value="Methyltransf_23"/>
    <property type="match status" value="1"/>
</dbReference>
<gene>
    <name evidence="1" type="ORF">DFJ43DRAFT_990535</name>
</gene>
<dbReference type="EMBL" id="JANVFO010000007">
    <property type="protein sequence ID" value="KAJ3735970.1"/>
    <property type="molecule type" value="Genomic_DNA"/>
</dbReference>
<dbReference type="SUPFAM" id="SSF53335">
    <property type="entry name" value="S-adenosyl-L-methionine-dependent methyltransferases"/>
    <property type="match status" value="1"/>
</dbReference>
<comment type="caution">
    <text evidence="1">The sequence shown here is derived from an EMBL/GenBank/DDBJ whole genome shotgun (WGS) entry which is preliminary data.</text>
</comment>
<reference evidence="1" key="1">
    <citation type="submission" date="2022-08" db="EMBL/GenBank/DDBJ databases">
        <authorList>
            <consortium name="DOE Joint Genome Institute"/>
            <person name="Min B."/>
            <person name="Sierra-Patev S."/>
            <person name="Naranjo-Ortiz M."/>
            <person name="Looney B."/>
            <person name="Konkel Z."/>
            <person name="Slot J.C."/>
            <person name="Sakamoto Y."/>
            <person name="Steenwyk J.L."/>
            <person name="Rokas A."/>
            <person name="Carro J."/>
            <person name="Camarero S."/>
            <person name="Ferreira P."/>
            <person name="Molpeceres G."/>
            <person name="Ruiz-duenas F.J."/>
            <person name="Serrano A."/>
            <person name="Henrissat B."/>
            <person name="Drula E."/>
            <person name="Hughes K.W."/>
            <person name="Mata J.L."/>
            <person name="Ishikawa N.K."/>
            <person name="Vargas-Isla R."/>
            <person name="Ushijima S."/>
            <person name="Smith C.A."/>
            <person name="Ahrendt S."/>
            <person name="Andreopoulos W."/>
            <person name="He G."/>
            <person name="LaButti K."/>
            <person name="Lipzen A."/>
            <person name="Ng V."/>
            <person name="Riley R."/>
            <person name="Sandor L."/>
            <person name="Barry K."/>
            <person name="Martinez A.T."/>
            <person name="Xiao Y."/>
            <person name="Gibbons J.G."/>
            <person name="Terashima K."/>
            <person name="Hibbett D.S."/>
            <person name="Grigoriev I.V."/>
        </authorList>
    </citation>
    <scope>NUCLEOTIDE SEQUENCE</scope>
    <source>
        <strain evidence="1">ET3784</strain>
    </source>
</reference>
<name>A0AA38JTR9_9AGAR</name>
<proteinExistence type="predicted"/>
<evidence type="ECO:0000313" key="1">
    <source>
        <dbReference type="EMBL" id="KAJ3735970.1"/>
    </source>
</evidence>
<evidence type="ECO:0000313" key="2">
    <source>
        <dbReference type="Proteomes" id="UP001176059"/>
    </source>
</evidence>
<reference evidence="1" key="2">
    <citation type="journal article" date="2023" name="Proc. Natl. Acad. Sci. U.S.A.">
        <title>A global phylogenomic analysis of the shiitake genus Lentinula.</title>
        <authorList>
            <person name="Sierra-Patev S."/>
            <person name="Min B."/>
            <person name="Naranjo-Ortiz M."/>
            <person name="Looney B."/>
            <person name="Konkel Z."/>
            <person name="Slot J.C."/>
            <person name="Sakamoto Y."/>
            <person name="Steenwyk J.L."/>
            <person name="Rokas A."/>
            <person name="Carro J."/>
            <person name="Camarero S."/>
            <person name="Ferreira P."/>
            <person name="Molpeceres G."/>
            <person name="Ruiz-Duenas F.J."/>
            <person name="Serrano A."/>
            <person name="Henrissat B."/>
            <person name="Drula E."/>
            <person name="Hughes K.W."/>
            <person name="Mata J.L."/>
            <person name="Ishikawa N.K."/>
            <person name="Vargas-Isla R."/>
            <person name="Ushijima S."/>
            <person name="Smith C.A."/>
            <person name="Donoghue J."/>
            <person name="Ahrendt S."/>
            <person name="Andreopoulos W."/>
            <person name="He G."/>
            <person name="LaButti K."/>
            <person name="Lipzen A."/>
            <person name="Ng V."/>
            <person name="Riley R."/>
            <person name="Sandor L."/>
            <person name="Barry K."/>
            <person name="Martinez A.T."/>
            <person name="Xiao Y."/>
            <person name="Gibbons J.G."/>
            <person name="Terashima K."/>
            <person name="Grigoriev I.V."/>
            <person name="Hibbett D."/>
        </authorList>
    </citation>
    <scope>NUCLEOTIDE SEQUENCE</scope>
    <source>
        <strain evidence="1">ET3784</strain>
    </source>
</reference>
<organism evidence="1 2">
    <name type="scientific">Lentinula guzmanii</name>
    <dbReference type="NCBI Taxonomy" id="2804957"/>
    <lineage>
        <taxon>Eukaryota</taxon>
        <taxon>Fungi</taxon>
        <taxon>Dikarya</taxon>
        <taxon>Basidiomycota</taxon>
        <taxon>Agaricomycotina</taxon>
        <taxon>Agaricomycetes</taxon>
        <taxon>Agaricomycetidae</taxon>
        <taxon>Agaricales</taxon>
        <taxon>Marasmiineae</taxon>
        <taxon>Omphalotaceae</taxon>
        <taxon>Lentinula</taxon>
    </lineage>
</organism>
<dbReference type="PANTHER" id="PTHR43591">
    <property type="entry name" value="METHYLTRANSFERASE"/>
    <property type="match status" value="1"/>
</dbReference>